<evidence type="ECO:0000313" key="7">
    <source>
        <dbReference type="EMBL" id="AKK05498.1"/>
    </source>
</evidence>
<dbReference type="Pfam" id="PF02361">
    <property type="entry name" value="CbiQ"/>
    <property type="match status" value="1"/>
</dbReference>
<evidence type="ECO:0000256" key="3">
    <source>
        <dbReference type="ARBA" id="ARBA00022692"/>
    </source>
</evidence>
<dbReference type="STRING" id="571915.CMUST_05810"/>
<gene>
    <name evidence="7" type="ORF">CMUST_05810</name>
</gene>
<keyword evidence="3 6" id="KW-0812">Transmembrane</keyword>
<dbReference type="EMBL" id="CP011542">
    <property type="protein sequence ID" value="AKK05498.1"/>
    <property type="molecule type" value="Genomic_DNA"/>
</dbReference>
<dbReference type="AlphaFoldDB" id="A0A0G3H0Z5"/>
<name>A0A0G3H0Z5_9CORY</name>
<sequence length="252" mass="27451">MIRTLDSFNPVARILALIALTTPLIISVDVVSAATTLAATIIAAPLFGISWAKLFRRGIPIFIATPISGISMALYGRPEGKEYFSFLFAHVTENSVELAIAIMVRVLAIGLPVVVLLGNIDPTELGDGLSQKLKLPPRFVIGAVAAARLVSLFRRDWDAMRRARRVRGLDGHGRIRRAITMTFALLVLALRRGAKLATAMEARGFGRFPERTWARESTWGRAENVLIALCFFISCSSIALAIAVGTFRFLGT</sequence>
<accession>A0A0G3H0Z5</accession>
<dbReference type="PANTHER" id="PTHR34857">
    <property type="entry name" value="SLL0384 PROTEIN"/>
    <property type="match status" value="1"/>
</dbReference>
<evidence type="ECO:0000256" key="5">
    <source>
        <dbReference type="ARBA" id="ARBA00023136"/>
    </source>
</evidence>
<organism evidence="7 8">
    <name type="scientific">Corynebacterium mustelae</name>
    <dbReference type="NCBI Taxonomy" id="571915"/>
    <lineage>
        <taxon>Bacteria</taxon>
        <taxon>Bacillati</taxon>
        <taxon>Actinomycetota</taxon>
        <taxon>Actinomycetes</taxon>
        <taxon>Mycobacteriales</taxon>
        <taxon>Corynebacteriaceae</taxon>
        <taxon>Corynebacterium</taxon>
    </lineage>
</organism>
<evidence type="ECO:0000256" key="2">
    <source>
        <dbReference type="ARBA" id="ARBA00022475"/>
    </source>
</evidence>
<dbReference type="PANTHER" id="PTHR34857:SF2">
    <property type="entry name" value="SLL0384 PROTEIN"/>
    <property type="match status" value="1"/>
</dbReference>
<proteinExistence type="predicted"/>
<protein>
    <submittedName>
        <fullName evidence="7">ABC-type cobalt transport system, permease component CbiQ</fullName>
    </submittedName>
</protein>
<keyword evidence="4 6" id="KW-1133">Transmembrane helix</keyword>
<dbReference type="GO" id="GO:0005886">
    <property type="term" value="C:plasma membrane"/>
    <property type="evidence" value="ECO:0007669"/>
    <property type="project" value="UniProtKB-ARBA"/>
</dbReference>
<keyword evidence="5 6" id="KW-0472">Membrane</keyword>
<dbReference type="PATRIC" id="fig|571915.4.peg.1235"/>
<dbReference type="Proteomes" id="UP000035199">
    <property type="component" value="Chromosome"/>
</dbReference>
<evidence type="ECO:0000313" key="8">
    <source>
        <dbReference type="Proteomes" id="UP000035199"/>
    </source>
</evidence>
<evidence type="ECO:0000256" key="6">
    <source>
        <dbReference type="SAM" id="Phobius"/>
    </source>
</evidence>
<reference evidence="8" key="2">
    <citation type="submission" date="2015-05" db="EMBL/GenBank/DDBJ databases">
        <title>Complete genome sequence of Corynebacterium mustelae DSM 45274, isolated from various tissues of a male ferret with lethal sepsis.</title>
        <authorList>
            <person name="Ruckert C."/>
            <person name="Albersmeier A."/>
            <person name="Winkler A."/>
            <person name="Tauch A."/>
        </authorList>
    </citation>
    <scope>NUCLEOTIDE SEQUENCE [LARGE SCALE GENOMIC DNA]</scope>
    <source>
        <strain evidence="8">DSM 45274</strain>
    </source>
</reference>
<dbReference type="CDD" id="cd16914">
    <property type="entry name" value="EcfT"/>
    <property type="match status" value="1"/>
</dbReference>
<evidence type="ECO:0000256" key="1">
    <source>
        <dbReference type="ARBA" id="ARBA00004141"/>
    </source>
</evidence>
<feature type="transmembrane region" description="Helical" evidence="6">
    <location>
        <begin position="225"/>
        <end position="250"/>
    </location>
</feature>
<keyword evidence="2" id="KW-1003">Cell membrane</keyword>
<dbReference type="InterPro" id="IPR003339">
    <property type="entry name" value="ABC/ECF_trnsptr_transmembrane"/>
</dbReference>
<evidence type="ECO:0000256" key="4">
    <source>
        <dbReference type="ARBA" id="ARBA00022989"/>
    </source>
</evidence>
<dbReference type="OrthoDB" id="6400at2"/>
<dbReference type="RefSeq" id="WP_047261699.1">
    <property type="nucleotide sequence ID" value="NZ_CP011542.1"/>
</dbReference>
<feature type="transmembrane region" description="Helical" evidence="6">
    <location>
        <begin position="137"/>
        <end position="154"/>
    </location>
</feature>
<dbReference type="InterPro" id="IPR051611">
    <property type="entry name" value="ECF_transporter_component"/>
</dbReference>
<comment type="subcellular location">
    <subcellularLocation>
        <location evidence="1">Membrane</location>
        <topology evidence="1">Multi-pass membrane protein</topology>
    </subcellularLocation>
</comment>
<keyword evidence="8" id="KW-1185">Reference proteome</keyword>
<feature type="transmembrane region" description="Helical" evidence="6">
    <location>
        <begin position="96"/>
        <end position="117"/>
    </location>
</feature>
<dbReference type="KEGG" id="cmv:CMUST_05810"/>
<reference evidence="7 8" key="1">
    <citation type="journal article" date="2015" name="Genome Announc.">
        <title>Complete Genome Sequence of the Type Strain Corynebacterium mustelae DSM 45274, Isolated from Various Tissues of a Male Ferret with Lethal Sepsis.</title>
        <authorList>
            <person name="Ruckert C."/>
            <person name="Eimer J."/>
            <person name="Winkler A."/>
            <person name="Tauch A."/>
        </authorList>
    </citation>
    <scope>NUCLEOTIDE SEQUENCE [LARGE SCALE GENOMIC DNA]</scope>
    <source>
        <strain evidence="7 8">DSM 45274</strain>
    </source>
</reference>